<evidence type="ECO:0000256" key="1">
    <source>
        <dbReference type="SAM" id="SignalP"/>
    </source>
</evidence>
<dbReference type="InterPro" id="IPR046551">
    <property type="entry name" value="DUF6705"/>
</dbReference>
<gene>
    <name evidence="3" type="ORF">N7U66_13260</name>
</gene>
<feature type="chain" id="PRO_5039600794" description="DUF6705 domain-containing protein" evidence="1">
    <location>
        <begin position="20"/>
        <end position="207"/>
    </location>
</feature>
<protein>
    <recommendedName>
        <fullName evidence="2">DUF6705 domain-containing protein</fullName>
    </recommendedName>
</protein>
<feature type="signal peptide" evidence="1">
    <location>
        <begin position="1"/>
        <end position="19"/>
    </location>
</feature>
<keyword evidence="4" id="KW-1185">Reference proteome</keyword>
<feature type="domain" description="DUF6705" evidence="2">
    <location>
        <begin position="1"/>
        <end position="207"/>
    </location>
</feature>
<dbReference type="Pfam" id="PF20448">
    <property type="entry name" value="DUF6705"/>
    <property type="match status" value="1"/>
</dbReference>
<keyword evidence="1" id="KW-0732">Signal</keyword>
<accession>A0A9E8MVP1</accession>
<organism evidence="3 4">
    <name type="scientific">Lacinutrix neustonica</name>
    <dbReference type="NCBI Taxonomy" id="2980107"/>
    <lineage>
        <taxon>Bacteria</taxon>
        <taxon>Pseudomonadati</taxon>
        <taxon>Bacteroidota</taxon>
        <taxon>Flavobacteriia</taxon>
        <taxon>Flavobacteriales</taxon>
        <taxon>Flavobacteriaceae</taxon>
        <taxon>Lacinutrix</taxon>
    </lineage>
</organism>
<evidence type="ECO:0000313" key="3">
    <source>
        <dbReference type="EMBL" id="WAC01124.1"/>
    </source>
</evidence>
<dbReference type="RefSeq" id="WP_267675740.1">
    <property type="nucleotide sequence ID" value="NZ_CP113088.1"/>
</dbReference>
<dbReference type="PROSITE" id="PS51257">
    <property type="entry name" value="PROKAR_LIPOPROTEIN"/>
    <property type="match status" value="1"/>
</dbReference>
<reference evidence="3" key="1">
    <citation type="submission" date="2022-11" db="EMBL/GenBank/DDBJ databases">
        <title>Lacinutrix neustonica HL-RS19T sp. nov., isolated from the surface microlayer sample of brackish Lake Shihwa.</title>
        <authorList>
            <person name="Choi J.Y."/>
            <person name="Hwang C.Y."/>
        </authorList>
    </citation>
    <scope>NUCLEOTIDE SEQUENCE</scope>
    <source>
        <strain evidence="3">HL-RS19</strain>
    </source>
</reference>
<name>A0A9E8MVP1_9FLAO</name>
<proteinExistence type="predicted"/>
<evidence type="ECO:0000259" key="2">
    <source>
        <dbReference type="Pfam" id="PF20448"/>
    </source>
</evidence>
<sequence>MKNTLYLLLFTFIILSCKAQSPVISLYDGDEYLNIENAYYKDTDNDFDRFVGTWKFTNGSEEFTIILKKKLQYMFTYINKTYYKDMLYGEYNYIDENGNELINTLTYIDNTFTNISEHKIFGNSIIPYKFLPKCETCLPGERRIRLRLIDVLKDYLGINIVLRTVPNETNITVNDLQLVITGTYADIPDGVSTIPTIPYGAYLMIKQ</sequence>
<dbReference type="EMBL" id="CP113088">
    <property type="protein sequence ID" value="WAC01124.1"/>
    <property type="molecule type" value="Genomic_DNA"/>
</dbReference>
<dbReference type="AlphaFoldDB" id="A0A9E8MVP1"/>
<dbReference type="Proteomes" id="UP001164705">
    <property type="component" value="Chromosome"/>
</dbReference>
<evidence type="ECO:0000313" key="4">
    <source>
        <dbReference type="Proteomes" id="UP001164705"/>
    </source>
</evidence>
<dbReference type="KEGG" id="lnu:N7U66_13260"/>